<sequence>MPPGRKSKQLPTFIQPVVGQDTLQCTLCSQSLKRDSLNGHLKSAGHKKSEAHHEEAAARARERETQQSVSVAAKEAIEYAMLTDLPALCEPSRSQSSGAASRSDAHAGQVSARPSAQEETLWSNLEQDHSDLALDIDGGTAVRRNQEQLEEGISTYGLWNPTRAASDLGFLFGKEPSQPPDEAAPEALDDTLSSAPREEDSFLAELLGNIDLDHAHRVSGNASYDTNDSHARTRSSAVDPNSDTYPYPNYPTFLADVLDNGLTRLPVPESLMKLFLYILRECGVHDAPTLYELRSIQRDLRKKCGVPTIPCKSPQGNVFWMVDPRAIIARDWSNEDTRRAMHVYPVIPDGPISEVIHTVRWHEGIDRSTLSPMYDARDKHYYIDELCQLVNGDFVIPQRWVIYRKSVHAEVFRLTSDSEGKILVDKTCADLVPVKSLWKNLYDLMSEHGLPELGGAYITYEDAVYTTQNPLREVAEGDPLYSSYVNHFADDVSGNRSKSWNKHYNAYITHANLPRRFLQQEAHIHFVSTSPHASATEQFYHFKQVIESTHTHPVKVFDPLTRSQARFRIFVHAEPSDNPMQSEISGHIRGNGNLFCRKCKAGGTTAEKESNDGFHALFEPGDPRSKEHILTELRAQVEKACLGVEKAVKERQTTHGVKDAYTQHFIDALIQRARTLKKDNPGRTDTDIQKELLTWVDENANDIYNPFLTMRGLDPTLDTPIEILHTVLLGVVKYAWHWSHTSWTPAQKTTYAHRLQATNTDALSVHAIRSNYILQYAKSLIGRQLKTVVQTTSFHVHDILEPLKFALWLAVGEMTALIWFPEIHEMELYKADLKVAIANVLDLFAEIDPSKIVEKIKLHVLSHAPEDVARFGPLLGVITESFESFNGTSPCSFLTRKH</sequence>
<gene>
    <name evidence="1" type="ORF">NUW54_g5983</name>
</gene>
<evidence type="ECO:0000313" key="2">
    <source>
        <dbReference type="Proteomes" id="UP001144978"/>
    </source>
</evidence>
<dbReference type="EMBL" id="JANSHE010001540">
    <property type="protein sequence ID" value="KAJ3002188.1"/>
    <property type="molecule type" value="Genomic_DNA"/>
</dbReference>
<protein>
    <submittedName>
        <fullName evidence="1">Uncharacterized protein</fullName>
    </submittedName>
</protein>
<keyword evidence="2" id="KW-1185">Reference proteome</keyword>
<name>A0ACC1PVG0_9APHY</name>
<evidence type="ECO:0000313" key="1">
    <source>
        <dbReference type="EMBL" id="KAJ3002188.1"/>
    </source>
</evidence>
<reference evidence="1" key="1">
    <citation type="submission" date="2022-08" db="EMBL/GenBank/DDBJ databases">
        <title>Genome Sequence of Pycnoporus sanguineus.</title>
        <authorList>
            <person name="Buettner E."/>
        </authorList>
    </citation>
    <scope>NUCLEOTIDE SEQUENCE</scope>
    <source>
        <strain evidence="1">CG-C14</strain>
    </source>
</reference>
<organism evidence="1 2">
    <name type="scientific">Trametes sanguinea</name>
    <dbReference type="NCBI Taxonomy" id="158606"/>
    <lineage>
        <taxon>Eukaryota</taxon>
        <taxon>Fungi</taxon>
        <taxon>Dikarya</taxon>
        <taxon>Basidiomycota</taxon>
        <taxon>Agaricomycotina</taxon>
        <taxon>Agaricomycetes</taxon>
        <taxon>Polyporales</taxon>
        <taxon>Polyporaceae</taxon>
        <taxon>Trametes</taxon>
    </lineage>
</organism>
<proteinExistence type="predicted"/>
<dbReference type="Proteomes" id="UP001144978">
    <property type="component" value="Unassembled WGS sequence"/>
</dbReference>
<comment type="caution">
    <text evidence="1">The sequence shown here is derived from an EMBL/GenBank/DDBJ whole genome shotgun (WGS) entry which is preliminary data.</text>
</comment>
<accession>A0ACC1PVG0</accession>